<comment type="catalytic activity">
    <reaction evidence="7 8">
        <text>N(6)-[(R)-lipoyl]-L-lysyl-[glycine-cleavage complex H protein] + glycine + H(+) = N(6)-[(R)-S(8)-aminomethyldihydrolipoyl]-L-lysyl-[glycine-cleavage complex H protein] + CO2</text>
        <dbReference type="Rhea" id="RHEA:24304"/>
        <dbReference type="Rhea" id="RHEA-COMP:10494"/>
        <dbReference type="Rhea" id="RHEA-COMP:10495"/>
        <dbReference type="ChEBI" id="CHEBI:15378"/>
        <dbReference type="ChEBI" id="CHEBI:16526"/>
        <dbReference type="ChEBI" id="CHEBI:57305"/>
        <dbReference type="ChEBI" id="CHEBI:83099"/>
        <dbReference type="ChEBI" id="CHEBI:83143"/>
        <dbReference type="EC" id="1.4.4.2"/>
    </reaction>
</comment>
<dbReference type="SUPFAM" id="SSF53383">
    <property type="entry name" value="PLP-dependent transferases"/>
    <property type="match status" value="2"/>
</dbReference>
<comment type="function">
    <text evidence="2 8">The glycine cleavage system catalyzes the degradation of glycine. The P protein binds the alpha-amino group of glycine through its pyridoxal phosphate cofactor; CO(2) is released and the remaining methylamine moiety is then transferred to the lipoamide cofactor of the H protein.</text>
</comment>
<evidence type="ECO:0000256" key="8">
    <source>
        <dbReference type="HAMAP-Rule" id="MF_00711"/>
    </source>
</evidence>
<dbReference type="GO" id="GO:0005960">
    <property type="term" value="C:glycine cleavage complex"/>
    <property type="evidence" value="ECO:0007669"/>
    <property type="project" value="TreeGrafter"/>
</dbReference>
<comment type="subunit">
    <text evidence="4 8">The glycine cleavage system is composed of four proteins: P, T, L and H.</text>
</comment>
<accession>A0A918LDV9</accession>
<dbReference type="InterPro" id="IPR049315">
    <property type="entry name" value="GDC-P_N"/>
</dbReference>
<reference evidence="12" key="1">
    <citation type="journal article" date="2014" name="Int. J. Syst. Evol. Microbiol.">
        <title>Complete genome sequence of Corynebacterium casei LMG S-19264T (=DSM 44701T), isolated from a smear-ripened cheese.</title>
        <authorList>
            <consortium name="US DOE Joint Genome Institute (JGI-PGF)"/>
            <person name="Walter F."/>
            <person name="Albersmeier A."/>
            <person name="Kalinowski J."/>
            <person name="Ruckert C."/>
        </authorList>
    </citation>
    <scope>NUCLEOTIDE SEQUENCE</scope>
    <source>
        <strain evidence="12">JCM 3276</strain>
    </source>
</reference>
<dbReference type="AlphaFoldDB" id="A0A918LDV9"/>
<evidence type="ECO:0000256" key="1">
    <source>
        <dbReference type="ARBA" id="ARBA00001933"/>
    </source>
</evidence>
<proteinExistence type="inferred from homology"/>
<evidence type="ECO:0000256" key="2">
    <source>
        <dbReference type="ARBA" id="ARBA00003788"/>
    </source>
</evidence>
<dbReference type="InterPro" id="IPR003437">
    <property type="entry name" value="GcvP"/>
</dbReference>
<feature type="domain" description="Glycine dehydrogenase C-terminal" evidence="11">
    <location>
        <begin position="778"/>
        <end position="899"/>
    </location>
</feature>
<comment type="cofactor">
    <cofactor evidence="1 8 9">
        <name>pyridoxal 5'-phosphate</name>
        <dbReference type="ChEBI" id="CHEBI:597326"/>
    </cofactor>
</comment>
<dbReference type="NCBIfam" id="NF003346">
    <property type="entry name" value="PRK04366.1"/>
    <property type="match status" value="1"/>
</dbReference>
<evidence type="ECO:0000259" key="10">
    <source>
        <dbReference type="Pfam" id="PF02347"/>
    </source>
</evidence>
<feature type="domain" description="Glycine cleavage system P-protein N-terminal" evidence="10">
    <location>
        <begin position="18"/>
        <end position="443"/>
    </location>
</feature>
<reference evidence="12" key="2">
    <citation type="submission" date="2020-09" db="EMBL/GenBank/DDBJ databases">
        <authorList>
            <person name="Sun Q."/>
            <person name="Ohkuma M."/>
        </authorList>
    </citation>
    <scope>NUCLEOTIDE SEQUENCE</scope>
    <source>
        <strain evidence="12">JCM 3276</strain>
    </source>
</reference>
<evidence type="ECO:0000259" key="11">
    <source>
        <dbReference type="Pfam" id="PF21478"/>
    </source>
</evidence>
<keyword evidence="13" id="KW-1185">Reference proteome</keyword>
<dbReference type="NCBIfam" id="TIGR00461">
    <property type="entry name" value="gcvP"/>
    <property type="match status" value="1"/>
</dbReference>
<dbReference type="FunFam" id="3.40.640.10:FF:000005">
    <property type="entry name" value="Glycine dehydrogenase (decarboxylating), mitochondrial"/>
    <property type="match status" value="1"/>
</dbReference>
<dbReference type="EMBL" id="BMRB01000002">
    <property type="protein sequence ID" value="GGS34279.1"/>
    <property type="molecule type" value="Genomic_DNA"/>
</dbReference>
<dbReference type="GO" id="GO:0004375">
    <property type="term" value="F:glycine dehydrogenase (decarboxylating) activity"/>
    <property type="evidence" value="ECO:0007669"/>
    <property type="project" value="UniProtKB-EC"/>
</dbReference>
<dbReference type="PANTHER" id="PTHR11773:SF1">
    <property type="entry name" value="GLYCINE DEHYDROGENASE (DECARBOXYLATING), MITOCHONDRIAL"/>
    <property type="match status" value="1"/>
</dbReference>
<feature type="domain" description="Glycine cleavage system P-protein N-terminal" evidence="10">
    <location>
        <begin position="451"/>
        <end position="731"/>
    </location>
</feature>
<dbReference type="CDD" id="cd00613">
    <property type="entry name" value="GDC-P"/>
    <property type="match status" value="2"/>
</dbReference>
<comment type="similarity">
    <text evidence="3 8">Belongs to the GcvP family.</text>
</comment>
<dbReference type="GO" id="GO:0016594">
    <property type="term" value="F:glycine binding"/>
    <property type="evidence" value="ECO:0007669"/>
    <property type="project" value="TreeGrafter"/>
</dbReference>
<protein>
    <recommendedName>
        <fullName evidence="8">Glycine dehydrogenase (decarboxylating)</fullName>
        <ecNumber evidence="8">1.4.4.2</ecNumber>
    </recommendedName>
    <alternativeName>
        <fullName evidence="8">Glycine cleavage system P-protein</fullName>
    </alternativeName>
    <alternativeName>
        <fullName evidence="8">Glycine decarboxylase</fullName>
    </alternativeName>
    <alternativeName>
        <fullName evidence="8">Glycine dehydrogenase (aminomethyl-transferring)</fullName>
    </alternativeName>
</protein>
<evidence type="ECO:0000256" key="9">
    <source>
        <dbReference type="PIRSR" id="PIRSR603437-50"/>
    </source>
</evidence>
<comment type="caution">
    <text evidence="12">The sequence shown here is derived from an EMBL/GenBank/DDBJ whole genome shotgun (WGS) entry which is preliminary data.</text>
</comment>
<evidence type="ECO:0000256" key="5">
    <source>
        <dbReference type="ARBA" id="ARBA00022898"/>
    </source>
</evidence>
<evidence type="ECO:0000313" key="12">
    <source>
        <dbReference type="EMBL" id="GGS34279.1"/>
    </source>
</evidence>
<evidence type="ECO:0000256" key="6">
    <source>
        <dbReference type="ARBA" id="ARBA00023002"/>
    </source>
</evidence>
<evidence type="ECO:0000256" key="3">
    <source>
        <dbReference type="ARBA" id="ARBA00010756"/>
    </source>
</evidence>
<keyword evidence="5 8" id="KW-0663">Pyridoxal phosphate</keyword>
<dbReference type="GO" id="GO:0019464">
    <property type="term" value="P:glycine decarboxylation via glycine cleavage system"/>
    <property type="evidence" value="ECO:0007669"/>
    <property type="project" value="UniProtKB-UniRule"/>
</dbReference>
<dbReference type="InterPro" id="IPR020581">
    <property type="entry name" value="GDC_P"/>
</dbReference>
<dbReference type="GO" id="GO:0030170">
    <property type="term" value="F:pyridoxal phosphate binding"/>
    <property type="evidence" value="ECO:0007669"/>
    <property type="project" value="TreeGrafter"/>
</dbReference>
<dbReference type="Pfam" id="PF21478">
    <property type="entry name" value="GcvP2_C"/>
    <property type="match status" value="1"/>
</dbReference>
<gene>
    <name evidence="8 12" type="primary">gcvP</name>
    <name evidence="12" type="ORF">GCM10010171_30850</name>
</gene>
<dbReference type="GO" id="GO:0005829">
    <property type="term" value="C:cytosol"/>
    <property type="evidence" value="ECO:0007669"/>
    <property type="project" value="TreeGrafter"/>
</dbReference>
<dbReference type="Gene3D" id="3.40.640.10">
    <property type="entry name" value="Type I PLP-dependent aspartate aminotransferase-like (Major domain)"/>
    <property type="match status" value="2"/>
</dbReference>
<dbReference type="InterPro" id="IPR015424">
    <property type="entry name" value="PyrdxlP-dep_Trfase"/>
</dbReference>
<evidence type="ECO:0000313" key="13">
    <source>
        <dbReference type="Proteomes" id="UP000660680"/>
    </source>
</evidence>
<dbReference type="FunFam" id="3.40.640.10:FF:000007">
    <property type="entry name" value="glycine dehydrogenase (Decarboxylating), mitochondrial"/>
    <property type="match status" value="1"/>
</dbReference>
<dbReference type="HAMAP" id="MF_00711">
    <property type="entry name" value="GcvP"/>
    <property type="match status" value="1"/>
</dbReference>
<dbReference type="PANTHER" id="PTHR11773">
    <property type="entry name" value="GLYCINE DEHYDROGENASE, DECARBOXYLATING"/>
    <property type="match status" value="1"/>
</dbReference>
<dbReference type="Proteomes" id="UP000660680">
    <property type="component" value="Unassembled WGS sequence"/>
</dbReference>
<name>A0A918LDV9_9PSEU</name>
<dbReference type="Gene3D" id="3.90.1150.10">
    <property type="entry name" value="Aspartate Aminotransferase, domain 1"/>
    <property type="match status" value="2"/>
</dbReference>
<dbReference type="EC" id="1.4.4.2" evidence="8"/>
<sequence length="955" mass="100775">MSDRIPLAALEHGTPFADRHIGPRPAELARILDTVGAGSLDELAEHAVPAAIREDGLRLDLPAPATEAEALAELRALAESNRTLHPMIGLGYYGTVTPPVIRRNVLESPAWYTAYTPYQPEISQGRLEALLNFQTMVAELVGLPTANASMLDESTAAAEAMTLLRRGGRSKSNRFVVDADTFPQTIAVVETRAEPLGIEIVVADLAEGLPDGDFFGVLLSYPGASGAVVDHAALIADAHARGAKVAVTADLLALTVLRAPGEIGADVVVGTTQRFGVPMGFGGPHAGYMAVAAGLERQLPGRLVGVSTDADGNLAYRLALQTREQHIRREKATSNICTAQVLLAVVASMYAVYHGPDGLKAIATRVHRMAAVLAAGLRAGGVEIVHDGFFDTVVARVPGRAADVVARARELEVNLRQVDADHVGIATGETTTRAHLAAVWKAFGVDADADALDAGTGDALPQGLLRTSAYLTHPVFSTHHSETSLLRYLRALSDKDVALDRSMIPLGSCTMKLNATAEMEPITWPGFAELHPFAPVEDAQGILRVIADLEAWLAAVTGYDAVSIQPNAGSQGEFAGLLAIRAYHRSQGHGERDVCLIPSSAHGTNAASAVMAGMRVVVVKCDDAGNIDMDHLRSTIDAHRDDLAAIMITYPSTHGVYEDTVREVCGLVHDAGGQVYVDGANLNALIGLARYGKFGSDVSHLNLHKTFCIPHGGGGPGVGPIGVRAHLAPFLPNHPLQPAAGPETGVGPISAAPWGSASILPISWAYVRMMGAEGLKRATLTAVAAANYVARRLNDHYPVLYTGKGGYVAHECILDLRPLTKATGITVDDVAKRLADYGIHAPTMSFPVAGTLMVEPTESEDLAELDRFCAAMIAIRSEVDKVAAGVWPADDNPLVNAPHTAASIAAKWDHPYSREEAAFPTGSSSAKVWPPVRRIDGAKGDRNLVCSCPPLDAYA</sequence>
<keyword evidence="6 8" id="KW-0560">Oxidoreductase</keyword>
<dbReference type="Pfam" id="PF02347">
    <property type="entry name" value="GDC-P"/>
    <property type="match status" value="2"/>
</dbReference>
<organism evidence="12 13">
    <name type="scientific">Actinokineospora fastidiosa</name>
    <dbReference type="NCBI Taxonomy" id="1816"/>
    <lineage>
        <taxon>Bacteria</taxon>
        <taxon>Bacillati</taxon>
        <taxon>Actinomycetota</taxon>
        <taxon>Actinomycetes</taxon>
        <taxon>Pseudonocardiales</taxon>
        <taxon>Pseudonocardiaceae</taxon>
        <taxon>Actinokineospora</taxon>
    </lineage>
</organism>
<evidence type="ECO:0000256" key="7">
    <source>
        <dbReference type="ARBA" id="ARBA00049026"/>
    </source>
</evidence>
<dbReference type="InterPro" id="IPR015421">
    <property type="entry name" value="PyrdxlP-dep_Trfase_major"/>
</dbReference>
<evidence type="ECO:0000256" key="4">
    <source>
        <dbReference type="ARBA" id="ARBA00011690"/>
    </source>
</evidence>
<dbReference type="RefSeq" id="WP_189211084.1">
    <property type="nucleotide sequence ID" value="NZ_BMRB01000002.1"/>
</dbReference>
<feature type="modified residue" description="N6-(pyridoxal phosphate)lysine" evidence="8 9">
    <location>
        <position position="705"/>
    </location>
</feature>
<dbReference type="InterPro" id="IPR015422">
    <property type="entry name" value="PyrdxlP-dep_Trfase_small"/>
</dbReference>
<dbReference type="InterPro" id="IPR049316">
    <property type="entry name" value="GDC-P_C"/>
</dbReference>